<accession>A0ABZ1N3G8</accession>
<sequence length="135" mass="15139">MSDRTAGSNPTTESRPDEPIVGRLTVQPAGHVIEVQAGESLMQAAWREGYHWPTLCFGVGQCTACKCEIVEGLDLVSPHTEPETEMTRDLARRRRRIDPRRVRLACQVKVLGDVVVKKPGVRRVDQEKLPPEDRN</sequence>
<reference evidence="3 4" key="1">
    <citation type="submission" date="2022-10" db="EMBL/GenBank/DDBJ databases">
        <title>The complete genomes of actinobacterial strains from the NBC collection.</title>
        <authorList>
            <person name="Joergensen T.S."/>
            <person name="Alvarez Arevalo M."/>
            <person name="Sterndorff E.B."/>
            <person name="Faurdal D."/>
            <person name="Vuksanovic O."/>
            <person name="Mourched A.-S."/>
            <person name="Charusanti P."/>
            <person name="Shaw S."/>
            <person name="Blin K."/>
            <person name="Weber T."/>
        </authorList>
    </citation>
    <scope>NUCLEOTIDE SEQUENCE [LARGE SCALE GENOMIC DNA]</scope>
    <source>
        <strain evidence="3 4">NBC_01413</strain>
    </source>
</reference>
<dbReference type="EMBL" id="CP109527">
    <property type="protein sequence ID" value="WTY34423.1"/>
    <property type="molecule type" value="Genomic_DNA"/>
</dbReference>
<dbReference type="Gene3D" id="3.10.20.30">
    <property type="match status" value="1"/>
</dbReference>
<gene>
    <name evidence="3" type="ORF">OG308_24295</name>
</gene>
<dbReference type="CDD" id="cd00207">
    <property type="entry name" value="fer2"/>
    <property type="match status" value="1"/>
</dbReference>
<proteinExistence type="predicted"/>
<evidence type="ECO:0000313" key="4">
    <source>
        <dbReference type="Proteomes" id="UP001621418"/>
    </source>
</evidence>
<dbReference type="InterPro" id="IPR001041">
    <property type="entry name" value="2Fe-2S_ferredoxin-type"/>
</dbReference>
<dbReference type="InterPro" id="IPR036010">
    <property type="entry name" value="2Fe-2S_ferredoxin-like_sf"/>
</dbReference>
<dbReference type="Pfam" id="PF00111">
    <property type="entry name" value="Fer2"/>
    <property type="match status" value="1"/>
</dbReference>
<name>A0ABZ1N3G8_9NOCA</name>
<feature type="domain" description="2Fe-2S ferredoxin-type" evidence="2">
    <location>
        <begin position="22"/>
        <end position="122"/>
    </location>
</feature>
<feature type="compositionally biased region" description="Polar residues" evidence="1">
    <location>
        <begin position="1"/>
        <end position="13"/>
    </location>
</feature>
<dbReference type="RefSeq" id="WP_405146789.1">
    <property type="nucleotide sequence ID" value="NZ_CP109527.1"/>
</dbReference>
<dbReference type="SUPFAM" id="SSF54292">
    <property type="entry name" value="2Fe-2S ferredoxin-like"/>
    <property type="match status" value="1"/>
</dbReference>
<dbReference type="InterPro" id="IPR012675">
    <property type="entry name" value="Beta-grasp_dom_sf"/>
</dbReference>
<organism evidence="3 4">
    <name type="scientific">Nocardia salmonicida</name>
    <dbReference type="NCBI Taxonomy" id="53431"/>
    <lineage>
        <taxon>Bacteria</taxon>
        <taxon>Bacillati</taxon>
        <taxon>Actinomycetota</taxon>
        <taxon>Actinomycetes</taxon>
        <taxon>Mycobacteriales</taxon>
        <taxon>Nocardiaceae</taxon>
        <taxon>Nocardia</taxon>
    </lineage>
</organism>
<evidence type="ECO:0000259" key="2">
    <source>
        <dbReference type="PROSITE" id="PS51085"/>
    </source>
</evidence>
<evidence type="ECO:0000256" key="1">
    <source>
        <dbReference type="SAM" id="MobiDB-lite"/>
    </source>
</evidence>
<evidence type="ECO:0000313" key="3">
    <source>
        <dbReference type="EMBL" id="WTY34423.1"/>
    </source>
</evidence>
<dbReference type="PROSITE" id="PS51085">
    <property type="entry name" value="2FE2S_FER_2"/>
    <property type="match status" value="1"/>
</dbReference>
<dbReference type="Proteomes" id="UP001621418">
    <property type="component" value="Chromosome"/>
</dbReference>
<protein>
    <submittedName>
        <fullName evidence="3">(2Fe-2S)-binding protein</fullName>
    </submittedName>
</protein>
<feature type="region of interest" description="Disordered" evidence="1">
    <location>
        <begin position="1"/>
        <end position="20"/>
    </location>
</feature>
<keyword evidence="4" id="KW-1185">Reference proteome</keyword>